<dbReference type="GO" id="GO:0006952">
    <property type="term" value="P:defense response"/>
    <property type="evidence" value="ECO:0007669"/>
    <property type="project" value="UniProtKB-KW"/>
</dbReference>
<dbReference type="InterPro" id="IPR002182">
    <property type="entry name" value="NB-ARC"/>
</dbReference>
<dbReference type="Gene3D" id="1.10.8.430">
    <property type="entry name" value="Helical domain of apoptotic protease-activating factors"/>
    <property type="match status" value="1"/>
</dbReference>
<proteinExistence type="predicted"/>
<keyword evidence="2" id="KW-0677">Repeat</keyword>
<dbReference type="GO" id="GO:0043531">
    <property type="term" value="F:ADP binding"/>
    <property type="evidence" value="ECO:0007669"/>
    <property type="project" value="InterPro"/>
</dbReference>
<evidence type="ECO:0000256" key="1">
    <source>
        <dbReference type="ARBA" id="ARBA00022614"/>
    </source>
</evidence>
<evidence type="ECO:0000256" key="5">
    <source>
        <dbReference type="SAM" id="MobiDB-lite"/>
    </source>
</evidence>
<dbReference type="InterPro" id="IPR042197">
    <property type="entry name" value="Apaf_helical"/>
</dbReference>
<reference evidence="8" key="1">
    <citation type="journal article" date="2017" name="Plant J.">
        <title>The pomegranate (Punica granatum L.) genome and the genomics of punicalagin biosynthesis.</title>
        <authorList>
            <person name="Qin G."/>
            <person name="Xu C."/>
            <person name="Ming R."/>
            <person name="Tang H."/>
            <person name="Guyot R."/>
            <person name="Kramer E.M."/>
            <person name="Hu Y."/>
            <person name="Yi X."/>
            <person name="Qi Y."/>
            <person name="Xu X."/>
            <person name="Gao Z."/>
            <person name="Pan H."/>
            <person name="Jian J."/>
            <person name="Tian Y."/>
            <person name="Yue Z."/>
            <person name="Xu Y."/>
        </authorList>
    </citation>
    <scope>NUCLEOTIDE SEQUENCE [LARGE SCALE GENOMIC DNA]</scope>
    <source>
        <strain evidence="8">cv. Dabenzi</strain>
    </source>
</reference>
<dbReference type="Pfam" id="PF01582">
    <property type="entry name" value="TIR"/>
    <property type="match status" value="1"/>
</dbReference>
<dbReference type="SUPFAM" id="SSF52200">
    <property type="entry name" value="Toll/Interleukin receptor TIR domain"/>
    <property type="match status" value="1"/>
</dbReference>
<dbReference type="PRINTS" id="PR00364">
    <property type="entry name" value="DISEASERSIST"/>
</dbReference>
<dbReference type="InterPro" id="IPR044974">
    <property type="entry name" value="Disease_R_plants"/>
</dbReference>
<dbReference type="Gene3D" id="3.40.50.300">
    <property type="entry name" value="P-loop containing nucleotide triphosphate hydrolases"/>
    <property type="match status" value="1"/>
</dbReference>
<dbReference type="InterPro" id="IPR058192">
    <property type="entry name" value="WHD_ROQ1-like"/>
</dbReference>
<accession>A0A218X651</accession>
<evidence type="ECO:0000313" key="7">
    <source>
        <dbReference type="EMBL" id="OWM80150.1"/>
    </source>
</evidence>
<dbReference type="InterPro" id="IPR036390">
    <property type="entry name" value="WH_DNA-bd_sf"/>
</dbReference>
<keyword evidence="1" id="KW-0433">Leucine-rich repeat</keyword>
<dbReference type="PANTHER" id="PTHR11017:SF570">
    <property type="entry name" value="DISEASE RESISTANCE PROTEIN (TIR-NBS CLASS)-RELATED"/>
    <property type="match status" value="1"/>
</dbReference>
<dbReference type="EMBL" id="MTKT01002270">
    <property type="protein sequence ID" value="OWM80150.1"/>
    <property type="molecule type" value="Genomic_DNA"/>
</dbReference>
<evidence type="ECO:0000256" key="2">
    <source>
        <dbReference type="ARBA" id="ARBA00022737"/>
    </source>
</evidence>
<dbReference type="PROSITE" id="PS50104">
    <property type="entry name" value="TIR"/>
    <property type="match status" value="1"/>
</dbReference>
<evidence type="ECO:0000313" key="8">
    <source>
        <dbReference type="Proteomes" id="UP000197138"/>
    </source>
</evidence>
<name>A0A218X651_PUNGR</name>
<comment type="caution">
    <text evidence="7">The sequence shown here is derived from an EMBL/GenBank/DDBJ whole genome shotgun (WGS) entry which is preliminary data.</text>
</comment>
<sequence length="571" mass="64988">MAASDAAAKRRSLNEGLADPKLQQSSTGVSSSSSGSRPSPSYGRGYEVFLSFRGADTRDGFTDFLYTSLRDAGVDVFRDNEELHVGEEIGPQLLDRIERSKISIPIFSKNYASSKWCLREFACMMECRKRMKQTVLPIFYDVTPNEVQHPEKGIYAEAFSKHVEDSKRDPRIDVRKWREALEEVGTLKGWDLQNETNGHQGQLIKLVVGRVLSDLKKGHLILTEKFVRVDDKKRAVMRLLEVGNEDVRTIGVFGMGGIGKTTLAKVIYNEIMDYFDSCSFLKDIRATVLHLGGLKCLQNQLAADLSRCKDQDFTTTDEGMDELQRRFREKKVLVVLDDVDDSNQLKELASVAWFGPGSRVIVTTRNKNALGLTPEELQYEVEEMNPVWSMELFCKHAFRSDSPTVELRALSDAIVNTTGGLPLALEVIGSYLCGKGKVIWKETLKKLKEKPHMKVQEKLRISYDSLELEQQKIFLDIACHFIGKDRRVAIHMWEDCKFYPESGLDELILRSLIKIGGDNTFWMHDQLRDLGRAIVQQEDEKEPGNRSRLWNNEEALSVLQEKKVSIQVCRY</sequence>
<dbReference type="InterPro" id="IPR000157">
    <property type="entry name" value="TIR_dom"/>
</dbReference>
<dbReference type="FunFam" id="3.40.50.10140:FF:000007">
    <property type="entry name" value="Disease resistance protein (TIR-NBS-LRR class)"/>
    <property type="match status" value="1"/>
</dbReference>
<keyword evidence="4" id="KW-0520">NAD</keyword>
<dbReference type="AlphaFoldDB" id="A0A218X651"/>
<protein>
    <recommendedName>
        <fullName evidence="6">TIR domain-containing protein</fullName>
    </recommendedName>
</protein>
<dbReference type="PANTHER" id="PTHR11017">
    <property type="entry name" value="LEUCINE-RICH REPEAT-CONTAINING PROTEIN"/>
    <property type="match status" value="1"/>
</dbReference>
<dbReference type="SMART" id="SM00255">
    <property type="entry name" value="TIR"/>
    <property type="match status" value="1"/>
</dbReference>
<keyword evidence="3" id="KW-0611">Plant defense</keyword>
<dbReference type="SUPFAM" id="SSF52540">
    <property type="entry name" value="P-loop containing nucleoside triphosphate hydrolases"/>
    <property type="match status" value="1"/>
</dbReference>
<feature type="domain" description="TIR" evidence="6">
    <location>
        <begin position="44"/>
        <end position="215"/>
    </location>
</feature>
<evidence type="ECO:0000259" key="6">
    <source>
        <dbReference type="PROSITE" id="PS50104"/>
    </source>
</evidence>
<evidence type="ECO:0000256" key="3">
    <source>
        <dbReference type="ARBA" id="ARBA00022821"/>
    </source>
</evidence>
<gene>
    <name evidence="7" type="ORF">CDL15_Pgr019314</name>
</gene>
<dbReference type="Gene3D" id="3.40.50.10140">
    <property type="entry name" value="Toll/interleukin-1 receptor homology (TIR) domain"/>
    <property type="match status" value="1"/>
</dbReference>
<organism evidence="7 8">
    <name type="scientific">Punica granatum</name>
    <name type="common">Pomegranate</name>
    <dbReference type="NCBI Taxonomy" id="22663"/>
    <lineage>
        <taxon>Eukaryota</taxon>
        <taxon>Viridiplantae</taxon>
        <taxon>Streptophyta</taxon>
        <taxon>Embryophyta</taxon>
        <taxon>Tracheophyta</taxon>
        <taxon>Spermatophyta</taxon>
        <taxon>Magnoliopsida</taxon>
        <taxon>eudicotyledons</taxon>
        <taxon>Gunneridae</taxon>
        <taxon>Pentapetalae</taxon>
        <taxon>rosids</taxon>
        <taxon>malvids</taxon>
        <taxon>Myrtales</taxon>
        <taxon>Lythraceae</taxon>
        <taxon>Punica</taxon>
    </lineage>
</organism>
<dbReference type="GO" id="GO:0007165">
    <property type="term" value="P:signal transduction"/>
    <property type="evidence" value="ECO:0007669"/>
    <property type="project" value="InterPro"/>
</dbReference>
<dbReference type="Pfam" id="PF00931">
    <property type="entry name" value="NB-ARC"/>
    <property type="match status" value="1"/>
</dbReference>
<feature type="region of interest" description="Disordered" evidence="5">
    <location>
        <begin position="1"/>
        <end position="41"/>
    </location>
</feature>
<feature type="compositionally biased region" description="Low complexity" evidence="5">
    <location>
        <begin position="25"/>
        <end position="41"/>
    </location>
</feature>
<evidence type="ECO:0000256" key="4">
    <source>
        <dbReference type="ARBA" id="ARBA00023027"/>
    </source>
</evidence>
<dbReference type="SUPFAM" id="SSF46785">
    <property type="entry name" value="Winged helix' DNA-binding domain"/>
    <property type="match status" value="1"/>
</dbReference>
<dbReference type="Proteomes" id="UP000197138">
    <property type="component" value="Unassembled WGS sequence"/>
</dbReference>
<dbReference type="InterPro" id="IPR027417">
    <property type="entry name" value="P-loop_NTPase"/>
</dbReference>
<dbReference type="Pfam" id="PF23282">
    <property type="entry name" value="WHD_ROQ1"/>
    <property type="match status" value="1"/>
</dbReference>
<dbReference type="InterPro" id="IPR035897">
    <property type="entry name" value="Toll_tir_struct_dom_sf"/>
</dbReference>